<reference evidence="3" key="2">
    <citation type="submission" date="2023-01" db="EMBL/GenBank/DDBJ databases">
        <authorList>
            <person name="Sun Q."/>
            <person name="Evtushenko L."/>
        </authorList>
    </citation>
    <scope>NUCLEOTIDE SEQUENCE</scope>
    <source>
        <strain evidence="3">VKM Ac-1069</strain>
    </source>
</reference>
<organism evidence="3 4">
    <name type="scientific">Pseudonocardia halophobica</name>
    <dbReference type="NCBI Taxonomy" id="29401"/>
    <lineage>
        <taxon>Bacteria</taxon>
        <taxon>Bacillati</taxon>
        <taxon>Actinomycetota</taxon>
        <taxon>Actinomycetes</taxon>
        <taxon>Pseudonocardiales</taxon>
        <taxon>Pseudonocardiaceae</taxon>
        <taxon>Pseudonocardia</taxon>
    </lineage>
</organism>
<dbReference type="Pfam" id="PF08327">
    <property type="entry name" value="AHSA1"/>
    <property type="match status" value="1"/>
</dbReference>
<dbReference type="SUPFAM" id="SSF55961">
    <property type="entry name" value="Bet v1-like"/>
    <property type="match status" value="1"/>
</dbReference>
<dbReference type="Proteomes" id="UP001143463">
    <property type="component" value="Unassembled WGS sequence"/>
</dbReference>
<evidence type="ECO:0000256" key="1">
    <source>
        <dbReference type="ARBA" id="ARBA00006817"/>
    </source>
</evidence>
<dbReference type="RefSeq" id="WP_037050249.1">
    <property type="nucleotide sequence ID" value="NZ_BAAAUZ010000047.1"/>
</dbReference>
<dbReference type="InterPro" id="IPR023393">
    <property type="entry name" value="START-like_dom_sf"/>
</dbReference>
<accession>A0A9W6P0S4</accession>
<dbReference type="Gene3D" id="3.30.530.20">
    <property type="match status" value="1"/>
</dbReference>
<dbReference type="EMBL" id="BSFQ01000054">
    <property type="protein sequence ID" value="GLL15753.1"/>
    <property type="molecule type" value="Genomic_DNA"/>
</dbReference>
<protein>
    <recommendedName>
        <fullName evidence="2">Activator of Hsp90 ATPase homologue 1/2-like C-terminal domain-containing protein</fullName>
    </recommendedName>
</protein>
<evidence type="ECO:0000313" key="3">
    <source>
        <dbReference type="EMBL" id="GLL15753.1"/>
    </source>
</evidence>
<sequence>MTPDSLTLRDGRTVLRLERPLPHPPEKVWRALTTPEHLAQWFPSTVRLDLRQGGEIVFDDGATGGVVTDLDPPRLFAFSWGDADHLRWEVHPADGGSLLVLHHAFTDRHGAASFATGWSACIEGLSQVLAGQDPAPTVDMTARHEGYVREFALDEPVVDGDTVRVERQLTAPADAAQPLLKPAVLAGGTVHWELVEGTGHGARLVAVATGPFDVPVADAAGALRARVQEIAAELAATPATR</sequence>
<feature type="domain" description="Activator of Hsp90 ATPase homologue 1/2-like C-terminal" evidence="2">
    <location>
        <begin position="23"/>
        <end position="129"/>
    </location>
</feature>
<comment type="caution">
    <text evidence="3">The sequence shown here is derived from an EMBL/GenBank/DDBJ whole genome shotgun (WGS) entry which is preliminary data.</text>
</comment>
<reference evidence="3" key="1">
    <citation type="journal article" date="2014" name="Int. J. Syst. Evol. Microbiol.">
        <title>Complete genome sequence of Corynebacterium casei LMG S-19264T (=DSM 44701T), isolated from a smear-ripened cheese.</title>
        <authorList>
            <consortium name="US DOE Joint Genome Institute (JGI-PGF)"/>
            <person name="Walter F."/>
            <person name="Albersmeier A."/>
            <person name="Kalinowski J."/>
            <person name="Ruckert C."/>
        </authorList>
    </citation>
    <scope>NUCLEOTIDE SEQUENCE</scope>
    <source>
        <strain evidence="3">VKM Ac-1069</strain>
    </source>
</reference>
<evidence type="ECO:0000313" key="4">
    <source>
        <dbReference type="Proteomes" id="UP001143463"/>
    </source>
</evidence>
<dbReference type="CDD" id="cd08899">
    <property type="entry name" value="SRPBCC_CalC_Aha1-like_6"/>
    <property type="match status" value="1"/>
</dbReference>
<evidence type="ECO:0000259" key="2">
    <source>
        <dbReference type="Pfam" id="PF08327"/>
    </source>
</evidence>
<name>A0A9W6P0S4_9PSEU</name>
<dbReference type="AlphaFoldDB" id="A0A9W6P0S4"/>
<comment type="similarity">
    <text evidence="1">Belongs to the AHA1 family.</text>
</comment>
<gene>
    <name evidence="3" type="ORF">GCM10017577_69070</name>
</gene>
<dbReference type="InterPro" id="IPR013538">
    <property type="entry name" value="ASHA1/2-like_C"/>
</dbReference>
<proteinExistence type="inferred from homology"/>
<keyword evidence="4" id="KW-1185">Reference proteome</keyword>